<feature type="domain" description="C3H1-type" evidence="7">
    <location>
        <begin position="52"/>
        <end position="79"/>
    </location>
</feature>
<sequence length="154" mass="18272">MGGKSYYCDYCQCYMKNDLNVRKVHNSGLSHKIAKVTYMKRYENPIKVYEEESAKKPCSRYHKGYCKFGLYCQFSHYNESQLKLLEIIVQRLKSKCEKQKKSSLKKYLPWLKRNSKDGHPAPHLQLRSTEKMNLYKLLKVDFGKSKWGLQSDLK</sequence>
<reference evidence="10" key="1">
    <citation type="submission" date="2014-03" db="EMBL/GenBank/DDBJ databases">
        <authorList>
            <person name="Aksoy S."/>
            <person name="Warren W."/>
            <person name="Wilson R.K."/>
        </authorList>
    </citation>
    <scope>NUCLEOTIDE SEQUENCE [LARGE SCALE GENOMIC DNA]</scope>
    <source>
        <strain evidence="10">IAEA</strain>
    </source>
</reference>
<dbReference type="VEuPathDB" id="VectorBase:GBRI000597"/>
<dbReference type="AlphaFoldDB" id="A0A1A9VZM0"/>
<evidence type="ECO:0000256" key="5">
    <source>
        <dbReference type="ARBA" id="ARBA00023242"/>
    </source>
</evidence>
<dbReference type="PROSITE" id="PS50103">
    <property type="entry name" value="ZF_C3H1"/>
    <property type="match status" value="1"/>
</dbReference>
<organism evidence="9 10">
    <name type="scientific">Glossina brevipalpis</name>
    <dbReference type="NCBI Taxonomy" id="37001"/>
    <lineage>
        <taxon>Eukaryota</taxon>
        <taxon>Metazoa</taxon>
        <taxon>Ecdysozoa</taxon>
        <taxon>Arthropoda</taxon>
        <taxon>Hexapoda</taxon>
        <taxon>Insecta</taxon>
        <taxon>Pterygota</taxon>
        <taxon>Neoptera</taxon>
        <taxon>Endopterygota</taxon>
        <taxon>Diptera</taxon>
        <taxon>Brachycera</taxon>
        <taxon>Muscomorpha</taxon>
        <taxon>Hippoboscoidea</taxon>
        <taxon>Glossinidae</taxon>
        <taxon>Glossina</taxon>
    </lineage>
</organism>
<dbReference type="EnsemblMetazoa" id="GBRI000597-RA">
    <property type="protein sequence ID" value="GBRI000597-PA"/>
    <property type="gene ID" value="GBRI000597"/>
</dbReference>
<dbReference type="Pfam" id="PF06220">
    <property type="entry name" value="zf-U1"/>
    <property type="match status" value="1"/>
</dbReference>
<evidence type="ECO:0008006" key="11">
    <source>
        <dbReference type="Google" id="ProtNLM"/>
    </source>
</evidence>
<evidence type="ECO:0000313" key="10">
    <source>
        <dbReference type="Proteomes" id="UP000091820"/>
    </source>
</evidence>
<evidence type="ECO:0000256" key="6">
    <source>
        <dbReference type="PROSITE-ProRule" id="PRU00723"/>
    </source>
</evidence>
<accession>A0A1A9VZM0</accession>
<dbReference type="GO" id="GO:0003676">
    <property type="term" value="F:nucleic acid binding"/>
    <property type="evidence" value="ECO:0007669"/>
    <property type="project" value="InterPro"/>
</dbReference>
<dbReference type="STRING" id="37001.A0A1A9VZM0"/>
<name>A0A1A9VZM0_9MUSC</name>
<keyword evidence="3 6" id="KW-0863">Zinc-finger</keyword>
<feature type="zinc finger region" description="C3H1-type" evidence="6">
    <location>
        <begin position="52"/>
        <end position="79"/>
    </location>
</feature>
<dbReference type="Gene3D" id="4.10.1000.10">
    <property type="entry name" value="Zinc finger, CCCH-type"/>
    <property type="match status" value="1"/>
</dbReference>
<keyword evidence="5" id="KW-0539">Nucleus</keyword>
<keyword evidence="10" id="KW-1185">Reference proteome</keyword>
<dbReference type="GO" id="GO:0005689">
    <property type="term" value="C:U12-type spliceosomal complex"/>
    <property type="evidence" value="ECO:0007669"/>
    <property type="project" value="TreeGrafter"/>
</dbReference>
<dbReference type="InterPro" id="IPR000571">
    <property type="entry name" value="Znf_CCCH"/>
</dbReference>
<dbReference type="Proteomes" id="UP000091820">
    <property type="component" value="Unassembled WGS sequence"/>
</dbReference>
<evidence type="ECO:0000256" key="3">
    <source>
        <dbReference type="ARBA" id="ARBA00022771"/>
    </source>
</evidence>
<dbReference type="GO" id="GO:0008270">
    <property type="term" value="F:zinc ion binding"/>
    <property type="evidence" value="ECO:0007669"/>
    <property type="project" value="UniProtKB-KW"/>
</dbReference>
<dbReference type="Pfam" id="PF00642">
    <property type="entry name" value="zf-CCCH"/>
    <property type="match status" value="1"/>
</dbReference>
<comment type="subcellular location">
    <subcellularLocation>
        <location evidence="1">Nucleus</location>
    </subcellularLocation>
</comment>
<keyword evidence="2 6" id="KW-0479">Metal-binding</keyword>
<evidence type="ECO:0000313" key="9">
    <source>
        <dbReference type="EnsemblMetazoa" id="GBRI000597-PA"/>
    </source>
</evidence>
<dbReference type="SUPFAM" id="SSF57667">
    <property type="entry name" value="beta-beta-alpha zinc fingers"/>
    <property type="match status" value="1"/>
</dbReference>
<dbReference type="PANTHER" id="PTHR16465">
    <property type="entry name" value="NUCLEASE-RELATED"/>
    <property type="match status" value="1"/>
</dbReference>
<dbReference type="PANTHER" id="PTHR16465:SF0">
    <property type="entry name" value="ZINC FINGER MATRIN-TYPE PROTEIN 5"/>
    <property type="match status" value="1"/>
</dbReference>
<evidence type="ECO:0000259" key="7">
    <source>
        <dbReference type="PROSITE" id="PS50103"/>
    </source>
</evidence>
<feature type="domain" description="Matrin-type" evidence="8">
    <location>
        <begin position="6"/>
        <end position="32"/>
    </location>
</feature>
<dbReference type="InterPro" id="IPR000690">
    <property type="entry name" value="Matrin/U1-C_Znf_C2H2"/>
</dbReference>
<evidence type="ECO:0000259" key="8">
    <source>
        <dbReference type="PROSITE" id="PS50171"/>
    </source>
</evidence>
<evidence type="ECO:0000256" key="1">
    <source>
        <dbReference type="ARBA" id="ARBA00004123"/>
    </source>
</evidence>
<dbReference type="InterPro" id="IPR036236">
    <property type="entry name" value="Znf_C2H2_sf"/>
</dbReference>
<evidence type="ECO:0000256" key="4">
    <source>
        <dbReference type="ARBA" id="ARBA00022833"/>
    </source>
</evidence>
<evidence type="ECO:0000256" key="2">
    <source>
        <dbReference type="ARBA" id="ARBA00022723"/>
    </source>
</evidence>
<protein>
    <recommendedName>
        <fullName evidence="11">C3H1-type domain-containing protein</fullName>
    </recommendedName>
</protein>
<dbReference type="PROSITE" id="PS50171">
    <property type="entry name" value="ZF_MATRIN"/>
    <property type="match status" value="1"/>
</dbReference>
<keyword evidence="4 6" id="KW-0862">Zinc</keyword>
<reference evidence="9" key="2">
    <citation type="submission" date="2020-05" db="UniProtKB">
        <authorList>
            <consortium name="EnsemblMetazoa"/>
        </authorList>
    </citation>
    <scope>IDENTIFICATION</scope>
    <source>
        <strain evidence="9">IAEA</strain>
    </source>
</reference>
<dbReference type="InterPro" id="IPR013085">
    <property type="entry name" value="U1-CZ_Znf_C2H2"/>
</dbReference>
<proteinExistence type="predicted"/>
<dbReference type="Gene3D" id="3.30.160.60">
    <property type="entry name" value="Classic Zinc Finger"/>
    <property type="match status" value="1"/>
</dbReference>